<dbReference type="InterPro" id="IPR015797">
    <property type="entry name" value="NUDIX_hydrolase-like_dom_sf"/>
</dbReference>
<keyword evidence="2" id="KW-0378">Hydrolase</keyword>
<gene>
    <name evidence="5" type="ORF">SEMRO_12_G009060.1</name>
</gene>
<dbReference type="OrthoDB" id="206213at2759"/>
<proteinExistence type="inferred from homology"/>
<dbReference type="GO" id="GO:0019509">
    <property type="term" value="P:L-methionine salvage from methylthioadenosine"/>
    <property type="evidence" value="ECO:0007669"/>
    <property type="project" value="TreeGrafter"/>
</dbReference>
<dbReference type="EMBL" id="CAICTM010000012">
    <property type="protein sequence ID" value="CAB9496946.1"/>
    <property type="molecule type" value="Genomic_DNA"/>
</dbReference>
<dbReference type="InterPro" id="IPR000649">
    <property type="entry name" value="IF-2B-related"/>
</dbReference>
<reference evidence="5" key="1">
    <citation type="submission" date="2020-06" db="EMBL/GenBank/DDBJ databases">
        <authorList>
            <consortium name="Plant Systems Biology data submission"/>
        </authorList>
    </citation>
    <scope>NUCLEOTIDE SEQUENCE</scope>
    <source>
        <strain evidence="5">D6</strain>
    </source>
</reference>
<dbReference type="AlphaFoldDB" id="A0A9N8H167"/>
<feature type="domain" description="Nudix hydrolase" evidence="4">
    <location>
        <begin position="10"/>
        <end position="160"/>
    </location>
</feature>
<dbReference type="PROSITE" id="PS00893">
    <property type="entry name" value="NUDIX_BOX"/>
    <property type="match status" value="1"/>
</dbReference>
<dbReference type="InterPro" id="IPR037171">
    <property type="entry name" value="NagB/RpiA_transferase-like"/>
</dbReference>
<dbReference type="InterPro" id="IPR020084">
    <property type="entry name" value="NUDIX_hydrolase_CS"/>
</dbReference>
<evidence type="ECO:0000313" key="6">
    <source>
        <dbReference type="Proteomes" id="UP001153069"/>
    </source>
</evidence>
<dbReference type="PANTHER" id="PTHR43475">
    <property type="entry name" value="METHYLTHIORIBOSE-1-PHOSPHATE ISOMERASE"/>
    <property type="match status" value="1"/>
</dbReference>
<evidence type="ECO:0000256" key="3">
    <source>
        <dbReference type="RuleBase" id="RU003814"/>
    </source>
</evidence>
<dbReference type="SUPFAM" id="SSF55811">
    <property type="entry name" value="Nudix"/>
    <property type="match status" value="1"/>
</dbReference>
<dbReference type="Gene3D" id="3.40.50.10470">
    <property type="entry name" value="Translation initiation factor eif-2b, domain 2"/>
    <property type="match status" value="1"/>
</dbReference>
<sequence length="438" mass="48497">MIVASSVAVSVKRVVTCFILSSSSPSTRENLRIAVFRRKDTMPTFASHWAGISGSMEQGEEPWQTALRELQEETNLVPNKETENKQGPSCIFVPTGGLYVDVPFKENRKIRVYPFVVHLPRPAAMEMRGTEHDYIQFVSVEELEQLEPAVPGLATAFHHATAGAFLRHDALPEPVWQWSKDRVNGAAFLARKALELAKQYPSSASTMTMLRPSMVPIVNVLKAFEQQQPADDSVAESILVSLKEEGDRSIQLGVDCLTTLYQQQSKQNCAANDDSSSFTIGTFSRSSTILKLLQRFLEKREARETINIQILCGKSIPGGEGELMAQDLSQAVAAAPSAVSVECIEDQDMQQRIRDGKVNVVIVGADCVMEDQFVNKVGTKALAETCQESGTAILCCTDQWKFWSDQFPPPLEDIFECIPRPLLTHLAMHRSQESTSDS</sequence>
<keyword evidence="6" id="KW-1185">Reference proteome</keyword>
<dbReference type="Proteomes" id="UP001153069">
    <property type="component" value="Unassembled WGS sequence"/>
</dbReference>
<dbReference type="PROSITE" id="PS51462">
    <property type="entry name" value="NUDIX"/>
    <property type="match status" value="1"/>
</dbReference>
<name>A0A9N8H167_9STRA</name>
<dbReference type="PANTHER" id="PTHR43475:SF3">
    <property type="entry name" value="TRANSLATION INITIATION FACTOR EIF-2B SUBUNIT FAMILY PROTEIN (AFU_ORTHOLOGUE AFUA_2G14290)"/>
    <property type="match status" value="1"/>
</dbReference>
<protein>
    <recommendedName>
        <fullName evidence="4">Nudix hydrolase domain-containing protein</fullName>
    </recommendedName>
</protein>
<evidence type="ECO:0000256" key="1">
    <source>
        <dbReference type="ARBA" id="ARBA00007251"/>
    </source>
</evidence>
<dbReference type="Pfam" id="PF00293">
    <property type="entry name" value="NUDIX"/>
    <property type="match status" value="1"/>
</dbReference>
<evidence type="ECO:0000313" key="5">
    <source>
        <dbReference type="EMBL" id="CAB9496946.1"/>
    </source>
</evidence>
<dbReference type="SUPFAM" id="SSF100950">
    <property type="entry name" value="NagB/RpiA/CoA transferase-like"/>
    <property type="match status" value="1"/>
</dbReference>
<comment type="caution">
    <text evidence="5">The sequence shown here is derived from an EMBL/GenBank/DDBJ whole genome shotgun (WGS) entry which is preliminary data.</text>
</comment>
<dbReference type="InterPro" id="IPR042529">
    <property type="entry name" value="IF_2B-like_C"/>
</dbReference>
<accession>A0A9N8H167</accession>
<evidence type="ECO:0000256" key="2">
    <source>
        <dbReference type="ARBA" id="ARBA00022801"/>
    </source>
</evidence>
<dbReference type="Gene3D" id="3.90.79.10">
    <property type="entry name" value="Nucleoside Triphosphate Pyrophosphohydrolase"/>
    <property type="match status" value="1"/>
</dbReference>
<dbReference type="GO" id="GO:0046523">
    <property type="term" value="F:S-methyl-5-thioribose-1-phosphate isomerase activity"/>
    <property type="evidence" value="ECO:0007669"/>
    <property type="project" value="TreeGrafter"/>
</dbReference>
<evidence type="ECO:0000259" key="4">
    <source>
        <dbReference type="PROSITE" id="PS51462"/>
    </source>
</evidence>
<dbReference type="Pfam" id="PF01008">
    <property type="entry name" value="IF-2B"/>
    <property type="match status" value="1"/>
</dbReference>
<organism evidence="5 6">
    <name type="scientific">Seminavis robusta</name>
    <dbReference type="NCBI Taxonomy" id="568900"/>
    <lineage>
        <taxon>Eukaryota</taxon>
        <taxon>Sar</taxon>
        <taxon>Stramenopiles</taxon>
        <taxon>Ochrophyta</taxon>
        <taxon>Bacillariophyta</taxon>
        <taxon>Bacillariophyceae</taxon>
        <taxon>Bacillariophycidae</taxon>
        <taxon>Naviculales</taxon>
        <taxon>Naviculaceae</taxon>
        <taxon>Seminavis</taxon>
    </lineage>
</organism>
<comment type="similarity">
    <text evidence="1 3">Belongs to the eIF-2B alpha/beta/delta subunits family.</text>
</comment>
<dbReference type="InterPro" id="IPR000086">
    <property type="entry name" value="NUDIX_hydrolase_dom"/>
</dbReference>
<dbReference type="GO" id="GO:0016787">
    <property type="term" value="F:hydrolase activity"/>
    <property type="evidence" value="ECO:0007669"/>
    <property type="project" value="UniProtKB-KW"/>
</dbReference>